<dbReference type="InterPro" id="IPR050942">
    <property type="entry name" value="F-box_BR-signaling"/>
</dbReference>
<dbReference type="PANTHER" id="PTHR44259">
    <property type="entry name" value="OS07G0183000 PROTEIN-RELATED"/>
    <property type="match status" value="1"/>
</dbReference>
<dbReference type="AlphaFoldDB" id="A0A8B8L4Q8"/>
<dbReference type="RefSeq" id="XP_027351192.1">
    <property type="nucleotide sequence ID" value="XM_027495391.1"/>
</dbReference>
<evidence type="ECO:0000313" key="3">
    <source>
        <dbReference type="RefSeq" id="XP_027351192.1"/>
    </source>
</evidence>
<name>A0A8B8L4Q8_ABRPR</name>
<dbReference type="Pfam" id="PF03478">
    <property type="entry name" value="Beta-prop_KIB1-4"/>
    <property type="match status" value="1"/>
</dbReference>
<reference evidence="3" key="2">
    <citation type="submission" date="2025-08" db="UniProtKB">
        <authorList>
            <consortium name="RefSeq"/>
        </authorList>
    </citation>
    <scope>IDENTIFICATION</scope>
    <source>
        <tissue evidence="3">Young leaves</tissue>
    </source>
</reference>
<feature type="domain" description="KIB1-4 beta-propeller" evidence="1">
    <location>
        <begin position="72"/>
        <end position="378"/>
    </location>
</feature>
<organism evidence="2 3">
    <name type="scientific">Abrus precatorius</name>
    <name type="common">Indian licorice</name>
    <name type="synonym">Glycine abrus</name>
    <dbReference type="NCBI Taxonomy" id="3816"/>
    <lineage>
        <taxon>Eukaryota</taxon>
        <taxon>Viridiplantae</taxon>
        <taxon>Streptophyta</taxon>
        <taxon>Embryophyta</taxon>
        <taxon>Tracheophyta</taxon>
        <taxon>Spermatophyta</taxon>
        <taxon>Magnoliopsida</taxon>
        <taxon>eudicotyledons</taxon>
        <taxon>Gunneridae</taxon>
        <taxon>Pentapetalae</taxon>
        <taxon>rosids</taxon>
        <taxon>fabids</taxon>
        <taxon>Fabales</taxon>
        <taxon>Fabaceae</taxon>
        <taxon>Papilionoideae</taxon>
        <taxon>50 kb inversion clade</taxon>
        <taxon>NPAAA clade</taxon>
        <taxon>indigoferoid/millettioid clade</taxon>
        <taxon>Abreae</taxon>
        <taxon>Abrus</taxon>
    </lineage>
</organism>
<dbReference type="GeneID" id="113862300"/>
<protein>
    <submittedName>
        <fullName evidence="3">Uncharacterized protein LOC113862300</fullName>
    </submittedName>
</protein>
<accession>A0A8B8L4Q8</accession>
<dbReference type="Proteomes" id="UP000694853">
    <property type="component" value="Unplaced"/>
</dbReference>
<evidence type="ECO:0000313" key="2">
    <source>
        <dbReference type="Proteomes" id="UP000694853"/>
    </source>
</evidence>
<dbReference type="KEGG" id="aprc:113862300"/>
<gene>
    <name evidence="3" type="primary">LOC113862300</name>
</gene>
<evidence type="ECO:0000259" key="1">
    <source>
        <dbReference type="Pfam" id="PF03478"/>
    </source>
</evidence>
<reference evidence="2" key="1">
    <citation type="journal article" date="2019" name="Toxins">
        <title>Detection of Abrin-Like and Prepropulchellin-Like Toxin Genes and Transcripts Using Whole Genome Sequencing and Full-Length Transcript Sequencing of Abrus precatorius.</title>
        <authorList>
            <person name="Hovde B.T."/>
            <person name="Daligault H.E."/>
            <person name="Hanschen E.R."/>
            <person name="Kunde Y.A."/>
            <person name="Johnson M.B."/>
            <person name="Starkenburg S.R."/>
            <person name="Johnson S.L."/>
        </authorList>
    </citation>
    <scope>NUCLEOTIDE SEQUENCE [LARGE SCALE GENOMIC DNA]</scope>
</reference>
<sequence>MAFRKEKPGQYWGELHPDLLDEIAKHISSYDDYVRLRAVNKSWNKALPKIPTNVALRGPWLVLPFDEEVYDHHLRLPELKNTKIRGSSFGWLIVVETGGKLRMLNPLTGSSFGLPPLSTFPNVLSYQPDEHGKEYTVKNSTVDKEDSDEPPFIVIIDSIHMQNMFIEKVVLSSPPDDQDKEKFMAVAIYGWYPELAFYRFGDDKWTNLSFIDAYRGLESGIRDVIFHQSKIYAIDEYGYLYEFEFDMRTVSGGRIWNVQRPRTSITICSRIKYLVRNPDGHLLMVLRYVDYGNRQLRDLYKTAGFDIFELDQSTGQWFRKFNLGSYVLILGYNLSTWKPPFADEKGNYARNCIYFTDNNLSYHFDYYAYGGHDIGVFNLEDESISQLFPRSTFFNPPPVWLS</sequence>
<dbReference type="OrthoDB" id="1337467at2759"/>
<dbReference type="InterPro" id="IPR005174">
    <property type="entry name" value="KIB1-4_b-propeller"/>
</dbReference>
<keyword evidence="2" id="KW-1185">Reference proteome</keyword>
<proteinExistence type="predicted"/>